<name>F0ZMY1_DICPU</name>
<evidence type="ECO:0000313" key="8">
    <source>
        <dbReference type="Proteomes" id="UP000001064"/>
    </source>
</evidence>
<dbReference type="RefSeq" id="XP_003288784.1">
    <property type="nucleotide sequence ID" value="XM_003288736.1"/>
</dbReference>
<dbReference type="KEGG" id="dpp:DICPUDRAFT_153053"/>
<dbReference type="PRINTS" id="PR00724">
    <property type="entry name" value="CRBOXYPTASEC"/>
</dbReference>
<protein>
    <recommendedName>
        <fullName evidence="9">Peptidase S10, serine carboxypeptidase</fullName>
    </recommendedName>
</protein>
<dbReference type="Gene3D" id="3.40.50.1820">
    <property type="entry name" value="alpha/beta hydrolase"/>
    <property type="match status" value="2"/>
</dbReference>
<comment type="similarity">
    <text evidence="1">Belongs to the peptidase S10 family.</text>
</comment>
<dbReference type="OMA" id="AIANNMS"/>
<keyword evidence="3" id="KW-0645">Protease</keyword>
<feature type="chain" id="PRO_5003261838" description="Peptidase S10, serine carboxypeptidase" evidence="6">
    <location>
        <begin position="20"/>
        <end position="344"/>
    </location>
</feature>
<organism evidence="7 8">
    <name type="scientific">Dictyostelium purpureum</name>
    <name type="common">Slime mold</name>
    <dbReference type="NCBI Taxonomy" id="5786"/>
    <lineage>
        <taxon>Eukaryota</taxon>
        <taxon>Amoebozoa</taxon>
        <taxon>Evosea</taxon>
        <taxon>Eumycetozoa</taxon>
        <taxon>Dictyostelia</taxon>
        <taxon>Dictyosteliales</taxon>
        <taxon>Dictyosteliaceae</taxon>
        <taxon>Dictyostelium</taxon>
    </lineage>
</organism>
<dbReference type="EMBL" id="GL871087">
    <property type="protein sequence ID" value="EGC34699.1"/>
    <property type="molecule type" value="Genomic_DNA"/>
</dbReference>
<evidence type="ECO:0000313" key="7">
    <source>
        <dbReference type="EMBL" id="EGC34699.1"/>
    </source>
</evidence>
<accession>F0ZMY1</accession>
<dbReference type="InterPro" id="IPR029058">
    <property type="entry name" value="AB_hydrolase_fold"/>
</dbReference>
<keyword evidence="2" id="KW-0121">Carboxypeptidase</keyword>
<evidence type="ECO:0000256" key="6">
    <source>
        <dbReference type="SAM" id="SignalP"/>
    </source>
</evidence>
<dbReference type="FunCoup" id="F0ZMY1">
    <property type="interactions" value="20"/>
</dbReference>
<dbReference type="VEuPathDB" id="AmoebaDB:DICPUDRAFT_153053"/>
<dbReference type="GO" id="GO:0004185">
    <property type="term" value="F:serine-type carboxypeptidase activity"/>
    <property type="evidence" value="ECO:0000318"/>
    <property type="project" value="GO_Central"/>
</dbReference>
<dbReference type="Proteomes" id="UP000001064">
    <property type="component" value="Unassembled WGS sequence"/>
</dbReference>
<dbReference type="eggNOG" id="KOG1282">
    <property type="taxonomic scope" value="Eukaryota"/>
</dbReference>
<keyword evidence="8" id="KW-1185">Reference proteome</keyword>
<evidence type="ECO:0000256" key="2">
    <source>
        <dbReference type="ARBA" id="ARBA00022645"/>
    </source>
</evidence>
<sequence>MKFLGTLISLFLILSVSFGQIPNNFESGFFLTNETTDANLFFLFYPAQTQSNNLLIFLSGGPGCSSELAAFFENGPYFVNPNLTLYSNPYSWNTVANVLYIDSPVGTGFSYPLVMLWSTHTSQYGSLGLYAYTHSLIDYEQYIETQGLYESCKAAIKSGDYNMTSTICNQIMSVIQEYAGDFNPYDVTKTCPPSEPLCYDFTPVSNFLNQASVKQQLGVSSSSEWNLCNTTPYNEIIHDWFNSPIGYIPTLLENYKVLVYSGINGWICNFIGSEQWMGQLDWTYSSQYNNAPRHIVYIDQQISGYYQSFDNLAFFSINGAGHMAPHDQPATTLEMVKMFLNGTI</sequence>
<keyword evidence="5" id="KW-0325">Glycoprotein</keyword>
<keyword evidence="4" id="KW-0378">Hydrolase</keyword>
<evidence type="ECO:0008006" key="9">
    <source>
        <dbReference type="Google" id="ProtNLM"/>
    </source>
</evidence>
<dbReference type="OrthoDB" id="443318at2759"/>
<feature type="signal peptide" evidence="6">
    <location>
        <begin position="1"/>
        <end position="19"/>
    </location>
</feature>
<dbReference type="GeneID" id="10499303"/>
<evidence type="ECO:0000256" key="1">
    <source>
        <dbReference type="ARBA" id="ARBA00009431"/>
    </source>
</evidence>
<dbReference type="PANTHER" id="PTHR11802">
    <property type="entry name" value="SERINE PROTEASE FAMILY S10 SERINE CARBOXYPEPTIDASE"/>
    <property type="match status" value="1"/>
</dbReference>
<dbReference type="PANTHER" id="PTHR11802:SF113">
    <property type="entry name" value="SERINE CARBOXYPEPTIDASE CTSA-4.1"/>
    <property type="match status" value="1"/>
</dbReference>
<evidence type="ECO:0000256" key="3">
    <source>
        <dbReference type="ARBA" id="ARBA00022670"/>
    </source>
</evidence>
<evidence type="ECO:0000256" key="4">
    <source>
        <dbReference type="ARBA" id="ARBA00022801"/>
    </source>
</evidence>
<gene>
    <name evidence="7" type="ORF">DICPUDRAFT_153053</name>
</gene>
<dbReference type="InterPro" id="IPR001563">
    <property type="entry name" value="Peptidase_S10"/>
</dbReference>
<dbReference type="GO" id="GO:0006508">
    <property type="term" value="P:proteolysis"/>
    <property type="evidence" value="ECO:0007669"/>
    <property type="project" value="UniProtKB-KW"/>
</dbReference>
<dbReference type="Pfam" id="PF00450">
    <property type="entry name" value="Peptidase_S10"/>
    <property type="match status" value="2"/>
</dbReference>
<reference evidence="8" key="1">
    <citation type="journal article" date="2011" name="Genome Biol.">
        <title>Comparative genomics of the social amoebae Dictyostelium discoideum and Dictyostelium purpureum.</title>
        <authorList>
            <consortium name="US DOE Joint Genome Institute (JGI-PGF)"/>
            <person name="Sucgang R."/>
            <person name="Kuo A."/>
            <person name="Tian X."/>
            <person name="Salerno W."/>
            <person name="Parikh A."/>
            <person name="Feasley C.L."/>
            <person name="Dalin E."/>
            <person name="Tu H."/>
            <person name="Huang E."/>
            <person name="Barry K."/>
            <person name="Lindquist E."/>
            <person name="Shapiro H."/>
            <person name="Bruce D."/>
            <person name="Schmutz J."/>
            <person name="Salamov A."/>
            <person name="Fey P."/>
            <person name="Gaudet P."/>
            <person name="Anjard C."/>
            <person name="Babu M.M."/>
            <person name="Basu S."/>
            <person name="Bushmanova Y."/>
            <person name="van der Wel H."/>
            <person name="Katoh-Kurasawa M."/>
            <person name="Dinh C."/>
            <person name="Coutinho P.M."/>
            <person name="Saito T."/>
            <person name="Elias M."/>
            <person name="Schaap P."/>
            <person name="Kay R.R."/>
            <person name="Henrissat B."/>
            <person name="Eichinger L."/>
            <person name="Rivero F."/>
            <person name="Putnam N.H."/>
            <person name="West C.M."/>
            <person name="Loomis W.F."/>
            <person name="Chisholm R.L."/>
            <person name="Shaulsky G."/>
            <person name="Strassmann J.E."/>
            <person name="Queller D.C."/>
            <person name="Kuspa A."/>
            <person name="Grigoriev I.V."/>
        </authorList>
    </citation>
    <scope>NUCLEOTIDE SEQUENCE [LARGE SCALE GENOMIC DNA]</scope>
    <source>
        <strain evidence="8">QSDP1</strain>
    </source>
</reference>
<dbReference type="STRING" id="5786.F0ZMY1"/>
<proteinExistence type="inferred from homology"/>
<dbReference type="InParanoid" id="F0ZMY1"/>
<dbReference type="SUPFAM" id="SSF53474">
    <property type="entry name" value="alpha/beta-Hydrolases"/>
    <property type="match status" value="1"/>
</dbReference>
<evidence type="ECO:0000256" key="5">
    <source>
        <dbReference type="ARBA" id="ARBA00023180"/>
    </source>
</evidence>
<keyword evidence="6" id="KW-0732">Signal</keyword>
<dbReference type="AlphaFoldDB" id="F0ZMY1"/>